<feature type="compositionally biased region" description="Pro residues" evidence="1">
    <location>
        <begin position="90"/>
        <end position="101"/>
    </location>
</feature>
<protein>
    <submittedName>
        <fullName evidence="2">Uncharacterized protein</fullName>
    </submittedName>
</protein>
<evidence type="ECO:0000313" key="2">
    <source>
        <dbReference type="EMBL" id="KKZ13086.1"/>
    </source>
</evidence>
<feature type="compositionally biased region" description="Polar residues" evidence="1">
    <location>
        <begin position="107"/>
        <end position="119"/>
    </location>
</feature>
<dbReference type="Proteomes" id="UP000035037">
    <property type="component" value="Unassembled WGS sequence"/>
</dbReference>
<reference evidence="2 3" key="2">
    <citation type="submission" date="2015-05" db="EMBL/GenBank/DDBJ databases">
        <title>Lifestyle Evolution in Cyanobacterial Symbionts of Sponges.</title>
        <authorList>
            <person name="Burgsdorf I."/>
            <person name="Slaby B.M."/>
            <person name="Handley K.M."/>
            <person name="Haber M."/>
            <person name="Blom J."/>
            <person name="Marshall C.W."/>
            <person name="Gilbert J.A."/>
            <person name="Hentschel U."/>
            <person name="Steindler L."/>
        </authorList>
    </citation>
    <scope>NUCLEOTIDE SEQUENCE [LARGE SCALE GENOMIC DNA]</scope>
    <source>
        <strain evidence="2">15L</strain>
    </source>
</reference>
<gene>
    <name evidence="2" type="ORF">TQ37_04805</name>
</gene>
<dbReference type="EMBL" id="JYFQ01000094">
    <property type="protein sequence ID" value="KKZ13086.1"/>
    <property type="molecule type" value="Genomic_DNA"/>
</dbReference>
<organism evidence="2 3">
    <name type="scientific">Candidatus Synechococcus spongiarum 15L</name>
    <dbReference type="NCBI Taxonomy" id="1608419"/>
    <lineage>
        <taxon>Bacteria</taxon>
        <taxon>Bacillati</taxon>
        <taxon>Cyanobacteriota</taxon>
        <taxon>Cyanophyceae</taxon>
        <taxon>Synechococcales</taxon>
        <taxon>Synechococcaceae</taxon>
        <taxon>Synechococcus</taxon>
    </lineage>
</organism>
<reference evidence="2 3" key="1">
    <citation type="submission" date="2015-02" db="EMBL/GenBank/DDBJ databases">
        <authorList>
            <person name="Slaby B."/>
            <person name="Hentschel U."/>
        </authorList>
    </citation>
    <scope>NUCLEOTIDE SEQUENCE [LARGE SCALE GENOMIC DNA]</scope>
    <source>
        <strain evidence="2">15L</strain>
    </source>
</reference>
<dbReference type="AlphaFoldDB" id="A0A0G8AWG9"/>
<evidence type="ECO:0000313" key="3">
    <source>
        <dbReference type="Proteomes" id="UP000035037"/>
    </source>
</evidence>
<dbReference type="PATRIC" id="fig|1608419.3.peg.2520"/>
<name>A0A0G8AWG9_9SYNE</name>
<feature type="region of interest" description="Disordered" evidence="1">
    <location>
        <begin position="33"/>
        <end position="129"/>
    </location>
</feature>
<sequence length="174" mass="17878">MTKPPARLGLVVWLLGFWCAGCSGTPLGEQLAERLSEPANPVEETTLPDSAAAASTGEPLTEQPSEPGDPEVETSLPNPPDDTAVTADPLPSPAPDEPPANAPQEASSPGSSVTTQSPQPLNPTPYRLLLRLPAADPAAPAEAVTQALRAAGILFEVETIERLSNPPTSPAPSP</sequence>
<evidence type="ECO:0000256" key="1">
    <source>
        <dbReference type="SAM" id="MobiDB-lite"/>
    </source>
</evidence>
<proteinExistence type="predicted"/>
<comment type="caution">
    <text evidence="2">The sequence shown here is derived from an EMBL/GenBank/DDBJ whole genome shotgun (WGS) entry which is preliminary data.</text>
</comment>
<accession>A0A0G8AWG9</accession>